<evidence type="ECO:0000256" key="15">
    <source>
        <dbReference type="ARBA" id="ARBA00047802"/>
    </source>
</evidence>
<dbReference type="AlphaFoldDB" id="A0AAN9B0K1"/>
<comment type="subcellular location">
    <subcellularLocation>
        <location evidence="1">Cytoplasm</location>
        <location evidence="1">Cytoskeleton</location>
        <location evidence="1">Microtubule organizing center</location>
        <location evidence="1">Centrosome</location>
        <location evidence="1">Centriole</location>
    </subcellularLocation>
</comment>
<dbReference type="InterPro" id="IPR046437">
    <property type="entry name" value="Ser_Thr-PK_POLO_box_1_sf"/>
</dbReference>
<dbReference type="InterPro" id="IPR011009">
    <property type="entry name" value="Kinase-like_dom_sf"/>
</dbReference>
<accession>A0AAN9B0K1</accession>
<keyword evidence="11" id="KW-0206">Cytoskeleton</keyword>
<dbReference type="CDD" id="cd13116">
    <property type="entry name" value="POLO_box_Plk4_3"/>
    <property type="match status" value="1"/>
</dbReference>
<dbReference type="InterPro" id="IPR033698">
    <property type="entry name" value="POLO_box_Plk4_2"/>
</dbReference>
<evidence type="ECO:0000259" key="22">
    <source>
        <dbReference type="PROSITE" id="PS51985"/>
    </source>
</evidence>
<dbReference type="GO" id="GO:0004674">
    <property type="term" value="F:protein serine/threonine kinase activity"/>
    <property type="evidence" value="ECO:0007669"/>
    <property type="project" value="UniProtKB-KW"/>
</dbReference>
<evidence type="ECO:0000313" key="23">
    <source>
        <dbReference type="EMBL" id="KAK7096986.1"/>
    </source>
</evidence>
<feature type="binding site" evidence="17">
    <location>
        <position position="52"/>
    </location>
    <ligand>
        <name>ATP</name>
        <dbReference type="ChEBI" id="CHEBI:30616"/>
    </ligand>
</feature>
<feature type="compositionally biased region" description="Polar residues" evidence="18">
    <location>
        <begin position="860"/>
        <end position="872"/>
    </location>
</feature>
<feature type="compositionally biased region" description="Basic and acidic residues" evidence="18">
    <location>
        <begin position="598"/>
        <end position="616"/>
    </location>
</feature>
<feature type="compositionally biased region" description="Basic residues" evidence="18">
    <location>
        <begin position="454"/>
        <end position="474"/>
    </location>
</feature>
<evidence type="ECO:0000256" key="8">
    <source>
        <dbReference type="ARBA" id="ARBA00022777"/>
    </source>
</evidence>
<dbReference type="CDD" id="cd13115">
    <property type="entry name" value="POLO_box_Plk4_2"/>
    <property type="match status" value="1"/>
</dbReference>
<keyword evidence="24" id="KW-1185">Reference proteome</keyword>
<evidence type="ECO:0000256" key="9">
    <source>
        <dbReference type="ARBA" id="ARBA00022840"/>
    </source>
</evidence>
<dbReference type="Proteomes" id="UP001374579">
    <property type="component" value="Unassembled WGS sequence"/>
</dbReference>
<dbReference type="CDD" id="cd13114">
    <property type="entry name" value="POLO_box_Plk4_1"/>
    <property type="match status" value="1"/>
</dbReference>
<feature type="domain" description="Cryptic POLO box 2 (CPB2)" evidence="22">
    <location>
        <begin position="731"/>
        <end position="845"/>
    </location>
</feature>
<comment type="catalytic activity">
    <reaction evidence="15">
        <text>L-threonyl-[protein] + ATP = O-phospho-L-threonyl-[protein] + ADP + H(+)</text>
        <dbReference type="Rhea" id="RHEA:46608"/>
        <dbReference type="Rhea" id="RHEA-COMP:11060"/>
        <dbReference type="Rhea" id="RHEA-COMP:11605"/>
        <dbReference type="ChEBI" id="CHEBI:15378"/>
        <dbReference type="ChEBI" id="CHEBI:30013"/>
        <dbReference type="ChEBI" id="CHEBI:30616"/>
        <dbReference type="ChEBI" id="CHEBI:61977"/>
        <dbReference type="ChEBI" id="CHEBI:456216"/>
        <dbReference type="EC" id="2.7.11.21"/>
    </reaction>
</comment>
<feature type="region of interest" description="Disordered" evidence="18">
    <location>
        <begin position="292"/>
        <end position="378"/>
    </location>
</feature>
<dbReference type="Gene3D" id="2.40.50.930">
    <property type="match status" value="1"/>
</dbReference>
<keyword evidence="6" id="KW-0808">Transferase</keyword>
<dbReference type="GO" id="GO:0005524">
    <property type="term" value="F:ATP binding"/>
    <property type="evidence" value="ECO:0007669"/>
    <property type="project" value="UniProtKB-UniRule"/>
</dbReference>
<feature type="region of interest" description="Disordered" evidence="18">
    <location>
        <begin position="585"/>
        <end position="631"/>
    </location>
</feature>
<dbReference type="FunFam" id="1.10.510.10:FF:000576">
    <property type="entry name" value="Serine/threonine-protein kinase PLK4"/>
    <property type="match status" value="1"/>
</dbReference>
<dbReference type="InterPro" id="IPR000959">
    <property type="entry name" value="POLO_box_dom"/>
</dbReference>
<dbReference type="EMBL" id="JBAMIC010000013">
    <property type="protein sequence ID" value="KAK7096986.1"/>
    <property type="molecule type" value="Genomic_DNA"/>
</dbReference>
<dbReference type="PROSITE" id="PS51984">
    <property type="entry name" value="CPB1"/>
    <property type="match status" value="1"/>
</dbReference>
<dbReference type="InterPro" id="IPR047108">
    <property type="entry name" value="Plk4-like_POLO_box_2_sf"/>
</dbReference>
<keyword evidence="7 17" id="KW-0547">Nucleotide-binding</keyword>
<sequence length="1025" mass="112801">MNRRIGVNLAGKPSVARENIEDYQVLNLLGKGGFACVYRARSNKTAQEVAIKMIDKKLMKAAGMVARVKKEVEIHSRLKHPAVLELYNYFEDSNYVYLVLEIANNGEFQRYLRTQNRVLTESEARKVMKQIVEGMLYLHTHGILHRDLTLSNLLLTRDMNVKIADFGLATQLSEPEEKHFTMCGTPNYISPEVAMRSAHGLETDVWSLGCMLYTMLVGRPPFDTNAVRSTLNRVIQAEYDLPSDLSLEAQELIQCLLRKNPKQRIHISDVLSHPFMTKKPKSVSAKVQQVSEMSMDSGRGTIATVDTTRSSSGSRSRPMPAFPIRELQSQISEDEELSGYSGSSPSVAPMHRHPPPSPPVREKDSMLESEKHQNHKATRNIALPQHTSSMKKAASCDSNLNKGHTDSSQGHSVFDPHCYQEQAGTPSSTSWSFSASSIHSTGNAEGAAGDAAQHRHKRQAVPEHHLHRHQARIHQGHESGFSSQEEFSLQATRKILDFESDSRTDSMHDGQSVGCAVVPPARNYQTQELLNKVQAYLGQCQSPIARTTSKSKDGMTLPDSCVEFGTPERTGRVCLTEQEVGQWVRGDSVDNLSSPRSSTEEDKKVAATKASSHEEADQQPTEPLTTERLRPIRQKTKNAIVNILESGEVCLEFVKNKAKEQRVVEVFSISSDGKQIIVFHPGEGGRGIAVGNSPPLPPSSSRTFTFKSLPDKYFKKYQYAAKFVGLVRSKTPKVTMYTERAKCMLMENCPAADFEAVFYDGAKVSVTAKGVRIVEKTGTSLMLDSAFSRQRLCQETQELVDYSEKCRQQCSQLESVISTVQGNGLLKEQLFPVIVGRRPQGGSGESSVGSSRGSSSARSTQPLPTVRSSSGPFKSPPLAPSFNGTLVSTLTEAEGPHTFHANCTLDNTLLSTVTATSTSSENSTALDSTLSREVVQHIFVPAIGWASQLANGEIWVKFTDGTQLGMKSSATTITYIDASGKMTKFQKSQMLPEVVKVRLEKLPVVLESLRTRSSHTSTVSAASST</sequence>
<dbReference type="FunFam" id="3.30.1120.120:FF:000001">
    <property type="entry name" value="serine/threonine-protein kinase PLK4 isoform X2"/>
    <property type="match status" value="1"/>
</dbReference>
<feature type="region of interest" description="Disordered" evidence="18">
    <location>
        <begin position="836"/>
        <end position="878"/>
    </location>
</feature>
<dbReference type="PROSITE" id="PS00107">
    <property type="entry name" value="PROTEIN_KINASE_ATP"/>
    <property type="match status" value="1"/>
</dbReference>
<feature type="domain" description="Protein kinase" evidence="19">
    <location>
        <begin position="23"/>
        <end position="276"/>
    </location>
</feature>
<feature type="domain" description="Cryptic POLO box 1 (CPB1)" evidence="21">
    <location>
        <begin position="616"/>
        <end position="730"/>
    </location>
</feature>
<proteinExistence type="predicted"/>
<dbReference type="EC" id="2.7.11.21" evidence="2"/>
<dbReference type="PROSITE" id="PS00109">
    <property type="entry name" value="PROTEIN_KINASE_TYR"/>
    <property type="match status" value="1"/>
</dbReference>
<evidence type="ECO:0000256" key="6">
    <source>
        <dbReference type="ARBA" id="ARBA00022679"/>
    </source>
</evidence>
<evidence type="ECO:0000256" key="18">
    <source>
        <dbReference type="SAM" id="MobiDB-lite"/>
    </source>
</evidence>
<dbReference type="PROSITE" id="PS50078">
    <property type="entry name" value="POLO_BOX"/>
    <property type="match status" value="1"/>
</dbReference>
<feature type="compositionally biased region" description="Basic and acidic residues" evidence="18">
    <location>
        <begin position="360"/>
        <end position="372"/>
    </location>
</feature>
<dbReference type="InterPro" id="IPR000719">
    <property type="entry name" value="Prot_kinase_dom"/>
</dbReference>
<protein>
    <recommendedName>
        <fullName evidence="3">Serine/threonine-protein kinase PLK4</fullName>
        <ecNumber evidence="2">2.7.11.21</ecNumber>
    </recommendedName>
    <alternativeName>
        <fullName evidence="12">Polo-like kinase 4</fullName>
    </alternativeName>
    <alternativeName>
        <fullName evidence="13 14">Serine/threonine-protein kinase SAK</fullName>
    </alternativeName>
</protein>
<dbReference type="GO" id="GO:0005814">
    <property type="term" value="C:centriole"/>
    <property type="evidence" value="ECO:0007669"/>
    <property type="project" value="UniProtKB-SubCell"/>
</dbReference>
<evidence type="ECO:0000256" key="1">
    <source>
        <dbReference type="ARBA" id="ARBA00004114"/>
    </source>
</evidence>
<comment type="catalytic activity">
    <reaction evidence="16">
        <text>L-seryl-[protein] + ATP = O-phospho-L-seryl-[protein] + ADP + H(+)</text>
        <dbReference type="Rhea" id="RHEA:17989"/>
        <dbReference type="Rhea" id="RHEA-COMP:9863"/>
        <dbReference type="Rhea" id="RHEA-COMP:11604"/>
        <dbReference type="ChEBI" id="CHEBI:15378"/>
        <dbReference type="ChEBI" id="CHEBI:29999"/>
        <dbReference type="ChEBI" id="CHEBI:30616"/>
        <dbReference type="ChEBI" id="CHEBI:83421"/>
        <dbReference type="ChEBI" id="CHEBI:456216"/>
        <dbReference type="EC" id="2.7.11.21"/>
    </reaction>
</comment>
<feature type="compositionally biased region" description="Polar residues" evidence="18">
    <location>
        <begin position="395"/>
        <end position="411"/>
    </location>
</feature>
<dbReference type="SUPFAM" id="SSF56112">
    <property type="entry name" value="Protein kinase-like (PK-like)"/>
    <property type="match status" value="1"/>
</dbReference>
<keyword evidence="8" id="KW-0418">Kinase</keyword>
<evidence type="ECO:0000256" key="16">
    <source>
        <dbReference type="ARBA" id="ARBA00048347"/>
    </source>
</evidence>
<dbReference type="InterPro" id="IPR017441">
    <property type="entry name" value="Protein_kinase_ATP_BS"/>
</dbReference>
<comment type="caution">
    <text evidence="23">The sequence shown here is derived from an EMBL/GenBank/DDBJ whole genome shotgun (WGS) entry which is preliminary data.</text>
</comment>
<evidence type="ECO:0000313" key="24">
    <source>
        <dbReference type="Proteomes" id="UP001374579"/>
    </source>
</evidence>
<dbReference type="Pfam" id="PF00069">
    <property type="entry name" value="Pkinase"/>
    <property type="match status" value="1"/>
</dbReference>
<feature type="region of interest" description="Disordered" evidence="18">
    <location>
        <begin position="395"/>
        <end position="486"/>
    </location>
</feature>
<organism evidence="23 24">
    <name type="scientific">Littorina saxatilis</name>
    <dbReference type="NCBI Taxonomy" id="31220"/>
    <lineage>
        <taxon>Eukaryota</taxon>
        <taxon>Metazoa</taxon>
        <taxon>Spiralia</taxon>
        <taxon>Lophotrochozoa</taxon>
        <taxon>Mollusca</taxon>
        <taxon>Gastropoda</taxon>
        <taxon>Caenogastropoda</taxon>
        <taxon>Littorinimorpha</taxon>
        <taxon>Littorinoidea</taxon>
        <taxon>Littorinidae</taxon>
        <taxon>Littorina</taxon>
    </lineage>
</organism>
<evidence type="ECO:0000256" key="4">
    <source>
        <dbReference type="ARBA" id="ARBA00022490"/>
    </source>
</evidence>
<evidence type="ECO:0000259" key="19">
    <source>
        <dbReference type="PROSITE" id="PS50011"/>
    </source>
</evidence>
<dbReference type="PANTHER" id="PTHR24345">
    <property type="entry name" value="SERINE/THREONINE-PROTEIN KINASE PLK"/>
    <property type="match status" value="1"/>
</dbReference>
<dbReference type="SUPFAM" id="SSF82615">
    <property type="entry name" value="Polo-box domain"/>
    <property type="match status" value="1"/>
</dbReference>
<evidence type="ECO:0000256" key="5">
    <source>
        <dbReference type="ARBA" id="ARBA00022527"/>
    </source>
</evidence>
<evidence type="ECO:0000259" key="21">
    <source>
        <dbReference type="PROSITE" id="PS51984"/>
    </source>
</evidence>
<evidence type="ECO:0000256" key="14">
    <source>
        <dbReference type="ARBA" id="ARBA00030924"/>
    </source>
</evidence>
<dbReference type="GO" id="GO:0005634">
    <property type="term" value="C:nucleus"/>
    <property type="evidence" value="ECO:0007669"/>
    <property type="project" value="TreeGrafter"/>
</dbReference>
<dbReference type="InterPro" id="IPR033696">
    <property type="entry name" value="POLO_box_Plk4_C"/>
</dbReference>
<feature type="compositionally biased region" description="Low complexity" evidence="18">
    <location>
        <begin position="845"/>
        <end position="859"/>
    </location>
</feature>
<name>A0AAN9B0K1_9CAEN</name>
<feature type="domain" description="POLO box" evidence="20">
    <location>
        <begin position="934"/>
        <end position="1011"/>
    </location>
</feature>
<evidence type="ECO:0000256" key="17">
    <source>
        <dbReference type="PROSITE-ProRule" id="PRU10141"/>
    </source>
</evidence>
<keyword evidence="9 17" id="KW-0067">ATP-binding</keyword>
<dbReference type="Gene3D" id="3.30.1120.120">
    <property type="match status" value="1"/>
</dbReference>
<evidence type="ECO:0000256" key="2">
    <source>
        <dbReference type="ARBA" id="ARBA00012424"/>
    </source>
</evidence>
<evidence type="ECO:0000256" key="3">
    <source>
        <dbReference type="ARBA" id="ARBA00020245"/>
    </source>
</evidence>
<evidence type="ECO:0000256" key="12">
    <source>
        <dbReference type="ARBA" id="ARBA00030332"/>
    </source>
</evidence>
<keyword evidence="5" id="KW-0723">Serine/threonine-protein kinase</keyword>
<dbReference type="PROSITE" id="PS50011">
    <property type="entry name" value="PROTEIN_KINASE_DOM"/>
    <property type="match status" value="1"/>
</dbReference>
<dbReference type="Pfam" id="PF18190">
    <property type="entry name" value="Plk4_PB1"/>
    <property type="match status" value="1"/>
</dbReference>
<evidence type="ECO:0000256" key="10">
    <source>
        <dbReference type="ARBA" id="ARBA00022843"/>
    </source>
</evidence>
<dbReference type="PANTHER" id="PTHR24345:SF91">
    <property type="entry name" value="SERINE_THREONINE-PROTEIN KINASE PLK4"/>
    <property type="match status" value="1"/>
</dbReference>
<dbReference type="Gene3D" id="3.30.1120.130">
    <property type="match status" value="1"/>
</dbReference>
<evidence type="ECO:0000256" key="13">
    <source>
        <dbReference type="ARBA" id="ARBA00030429"/>
    </source>
</evidence>
<dbReference type="InterPro" id="IPR033699">
    <property type="entry name" value="POLO_box_Plk4_1"/>
</dbReference>
<evidence type="ECO:0000256" key="11">
    <source>
        <dbReference type="ARBA" id="ARBA00023212"/>
    </source>
</evidence>
<dbReference type="InterPro" id="IPR008266">
    <property type="entry name" value="Tyr_kinase_AS"/>
</dbReference>
<feature type="compositionally biased region" description="Low complexity" evidence="18">
    <location>
        <begin position="427"/>
        <end position="440"/>
    </location>
</feature>
<dbReference type="Pfam" id="PF18409">
    <property type="entry name" value="Plk4_PB2"/>
    <property type="match status" value="1"/>
</dbReference>
<gene>
    <name evidence="23" type="ORF">V1264_004028</name>
</gene>
<evidence type="ECO:0000256" key="7">
    <source>
        <dbReference type="ARBA" id="ARBA00022741"/>
    </source>
</evidence>
<keyword evidence="4" id="KW-0963">Cytoplasm</keyword>
<dbReference type="PROSITE" id="PS51985">
    <property type="entry name" value="CPB2"/>
    <property type="match status" value="1"/>
</dbReference>
<reference evidence="23 24" key="1">
    <citation type="submission" date="2024-02" db="EMBL/GenBank/DDBJ databases">
        <title>Chromosome-scale genome assembly of the rough periwinkle Littorina saxatilis.</title>
        <authorList>
            <person name="De Jode A."/>
            <person name="Faria R."/>
            <person name="Formenti G."/>
            <person name="Sims Y."/>
            <person name="Smith T.P."/>
            <person name="Tracey A."/>
            <person name="Wood J.M.D."/>
            <person name="Zagrodzka Z.B."/>
            <person name="Johannesson K."/>
            <person name="Butlin R.K."/>
            <person name="Leder E.H."/>
        </authorList>
    </citation>
    <scope>NUCLEOTIDE SEQUENCE [LARGE SCALE GENOMIC DNA]</scope>
    <source>
        <strain evidence="23">Snail1</strain>
        <tissue evidence="23">Muscle</tissue>
    </source>
</reference>
<dbReference type="FunFam" id="3.30.200.20:FF:000042">
    <property type="entry name" value="Aurora kinase A"/>
    <property type="match status" value="1"/>
</dbReference>
<evidence type="ECO:0000259" key="20">
    <source>
        <dbReference type="PROSITE" id="PS50078"/>
    </source>
</evidence>
<keyword evidence="10" id="KW-0832">Ubl conjugation</keyword>
<dbReference type="Gene3D" id="1.10.510.10">
    <property type="entry name" value="Transferase(Phosphotransferase) domain 1"/>
    <property type="match status" value="1"/>
</dbReference>
<dbReference type="FunFam" id="2.40.50.930:FF:000001">
    <property type="entry name" value="Serine/threonine-protein kinase PLK4"/>
    <property type="match status" value="1"/>
</dbReference>